<reference evidence="2" key="1">
    <citation type="submission" date="2014-09" db="EMBL/GenBank/DDBJ databases">
        <authorList>
            <person name="Magalhaes I.L.F."/>
            <person name="Oliveira U."/>
            <person name="Santos F.R."/>
            <person name="Vidigal T.H.D.A."/>
            <person name="Brescovit A.D."/>
            <person name="Santos A.J."/>
        </authorList>
    </citation>
    <scope>NUCLEOTIDE SEQUENCE</scope>
    <source>
        <tissue evidence="2">Shoot tissue taken approximately 20 cm above the soil surface</tissue>
    </source>
</reference>
<keyword evidence="1" id="KW-0472">Membrane</keyword>
<reference evidence="2" key="2">
    <citation type="journal article" date="2015" name="Data Brief">
        <title>Shoot transcriptome of the giant reed, Arundo donax.</title>
        <authorList>
            <person name="Barrero R.A."/>
            <person name="Guerrero F.D."/>
            <person name="Moolhuijzen P."/>
            <person name="Goolsby J.A."/>
            <person name="Tidwell J."/>
            <person name="Bellgard S.E."/>
            <person name="Bellgard M.I."/>
        </authorList>
    </citation>
    <scope>NUCLEOTIDE SEQUENCE</scope>
    <source>
        <tissue evidence="2">Shoot tissue taken approximately 20 cm above the soil surface</tissue>
    </source>
</reference>
<proteinExistence type="predicted"/>
<keyword evidence="1" id="KW-0812">Transmembrane</keyword>
<protein>
    <submittedName>
        <fullName evidence="2">Uncharacterized protein</fullName>
    </submittedName>
</protein>
<organism evidence="2">
    <name type="scientific">Arundo donax</name>
    <name type="common">Giant reed</name>
    <name type="synonym">Donax arundinaceus</name>
    <dbReference type="NCBI Taxonomy" id="35708"/>
    <lineage>
        <taxon>Eukaryota</taxon>
        <taxon>Viridiplantae</taxon>
        <taxon>Streptophyta</taxon>
        <taxon>Embryophyta</taxon>
        <taxon>Tracheophyta</taxon>
        <taxon>Spermatophyta</taxon>
        <taxon>Magnoliopsida</taxon>
        <taxon>Liliopsida</taxon>
        <taxon>Poales</taxon>
        <taxon>Poaceae</taxon>
        <taxon>PACMAD clade</taxon>
        <taxon>Arundinoideae</taxon>
        <taxon>Arundineae</taxon>
        <taxon>Arundo</taxon>
    </lineage>
</organism>
<sequence>MFLSYSCYIFLTSLLWFCSFYRYVYLFFYT</sequence>
<dbReference type="EMBL" id="GBRH01232849">
    <property type="protein sequence ID" value="JAD65046.1"/>
    <property type="molecule type" value="Transcribed_RNA"/>
</dbReference>
<dbReference type="AlphaFoldDB" id="A0A0A9BNV6"/>
<accession>A0A0A9BNV6</accession>
<feature type="transmembrane region" description="Helical" evidence="1">
    <location>
        <begin position="7"/>
        <end position="28"/>
    </location>
</feature>
<evidence type="ECO:0000256" key="1">
    <source>
        <dbReference type="SAM" id="Phobius"/>
    </source>
</evidence>
<keyword evidence="1" id="KW-1133">Transmembrane helix</keyword>
<name>A0A0A9BNV6_ARUDO</name>
<evidence type="ECO:0000313" key="2">
    <source>
        <dbReference type="EMBL" id="JAD65046.1"/>
    </source>
</evidence>